<keyword evidence="10 20" id="KW-0418">Kinase</keyword>
<evidence type="ECO:0000256" key="11">
    <source>
        <dbReference type="ARBA" id="ARBA00022840"/>
    </source>
</evidence>
<evidence type="ECO:0000313" key="21">
    <source>
        <dbReference type="Proteomes" id="UP000031246"/>
    </source>
</evidence>
<protein>
    <recommendedName>
        <fullName evidence="4">non-specific protein-tyrosine kinase</fullName>
        <ecNumber evidence="4">2.7.10.2</ecNumber>
    </recommendedName>
</protein>
<dbReference type="OrthoDB" id="9794577at2"/>
<evidence type="ECO:0000256" key="9">
    <source>
        <dbReference type="ARBA" id="ARBA00022741"/>
    </source>
</evidence>
<evidence type="ECO:0000259" key="17">
    <source>
        <dbReference type="Pfam" id="PF02706"/>
    </source>
</evidence>
<evidence type="ECO:0000256" key="4">
    <source>
        <dbReference type="ARBA" id="ARBA00011903"/>
    </source>
</evidence>
<comment type="caution">
    <text evidence="20">The sequence shown here is derived from an EMBL/GenBank/DDBJ whole genome shotgun (WGS) entry which is preliminary data.</text>
</comment>
<dbReference type="GO" id="GO:0004715">
    <property type="term" value="F:non-membrane spanning protein tyrosine kinase activity"/>
    <property type="evidence" value="ECO:0007669"/>
    <property type="project" value="UniProtKB-EC"/>
</dbReference>
<gene>
    <name evidence="20" type="ORF">OC25_05275</name>
</gene>
<dbReference type="Proteomes" id="UP000031246">
    <property type="component" value="Unassembled WGS sequence"/>
</dbReference>
<dbReference type="Pfam" id="PF13807">
    <property type="entry name" value="GNVR"/>
    <property type="match status" value="1"/>
</dbReference>
<keyword evidence="6" id="KW-0997">Cell inner membrane</keyword>
<dbReference type="PANTHER" id="PTHR32309">
    <property type="entry name" value="TYROSINE-PROTEIN KINASE"/>
    <property type="match status" value="1"/>
</dbReference>
<proteinExistence type="inferred from homology"/>
<evidence type="ECO:0000256" key="16">
    <source>
        <dbReference type="SAM" id="Phobius"/>
    </source>
</evidence>
<keyword evidence="14" id="KW-0829">Tyrosine-protein kinase</keyword>
<evidence type="ECO:0000313" key="20">
    <source>
        <dbReference type="EMBL" id="KIA95954.1"/>
    </source>
</evidence>
<evidence type="ECO:0000256" key="6">
    <source>
        <dbReference type="ARBA" id="ARBA00022519"/>
    </source>
</evidence>
<dbReference type="InterPro" id="IPR032807">
    <property type="entry name" value="GNVR"/>
</dbReference>
<dbReference type="InterPro" id="IPR003856">
    <property type="entry name" value="LPS_length_determ_N"/>
</dbReference>
<dbReference type="InterPro" id="IPR005702">
    <property type="entry name" value="Wzc-like_C"/>
</dbReference>
<evidence type="ECO:0000256" key="14">
    <source>
        <dbReference type="ARBA" id="ARBA00023137"/>
    </source>
</evidence>
<evidence type="ECO:0000256" key="2">
    <source>
        <dbReference type="ARBA" id="ARBA00007316"/>
    </source>
</evidence>
<dbReference type="EC" id="2.7.10.2" evidence="4"/>
<dbReference type="InterPro" id="IPR027417">
    <property type="entry name" value="P-loop_NTPase"/>
</dbReference>
<feature type="transmembrane region" description="Helical" evidence="16">
    <location>
        <begin position="24"/>
        <end position="44"/>
    </location>
</feature>
<dbReference type="SUPFAM" id="SSF52540">
    <property type="entry name" value="P-loop containing nucleoside triphosphate hydrolases"/>
    <property type="match status" value="1"/>
</dbReference>
<feature type="domain" description="Tyrosine-protein kinase G-rich" evidence="19">
    <location>
        <begin position="430"/>
        <end position="507"/>
    </location>
</feature>
<feature type="domain" description="AAA" evidence="18">
    <location>
        <begin position="576"/>
        <end position="703"/>
    </location>
</feature>
<evidence type="ECO:0000256" key="8">
    <source>
        <dbReference type="ARBA" id="ARBA00022692"/>
    </source>
</evidence>
<comment type="subcellular location">
    <subcellularLocation>
        <location evidence="1">Cell inner membrane</location>
        <topology evidence="1">Multi-pass membrane protein</topology>
    </subcellularLocation>
</comment>
<dbReference type="GO" id="GO:0005886">
    <property type="term" value="C:plasma membrane"/>
    <property type="evidence" value="ECO:0007669"/>
    <property type="project" value="UniProtKB-SubCell"/>
</dbReference>
<keyword evidence="21" id="KW-1185">Reference proteome</keyword>
<evidence type="ECO:0000256" key="13">
    <source>
        <dbReference type="ARBA" id="ARBA00023136"/>
    </source>
</evidence>
<dbReference type="Gene3D" id="3.40.50.300">
    <property type="entry name" value="P-loop containing nucleotide triphosphate hydrolases"/>
    <property type="match status" value="1"/>
</dbReference>
<sequence length="763" mass="86134">MSKQIVSGGAKDFAETIISFARNWPYFLLSIAICMGAVYGFLYITPPKYKVSSTLLISDDKNGAAMSNSTAFSDLNMFQTVKTVDNEIEILRSRDLIFKVLKKLHLETAYFKKEGLRVKELYGKTSPLVVNAISLKNGAYARKINISYLDDVSYIIQDSLNTNIVKYGDTLHNKNYVVKVEKGPAFKSEFGKIKIQFKNLYKMTEAYSLVSLKIVPVVKDANTITISLNDAVPQRGIDILNDLIETYNINNVNNKNTIARNTIRFIDNRLKYLVSDLSGTEEDVENYKQQNRVTDINMDAQMNATRTSEYNQLLENSSVQLRIVSSIESYFKGKQSQYDLAPSAMGLKDPILNSLISKFNDLQLERNRMLRTANAENPLVLNLNEQLASLKTNILENLSSIKQGFVIERNNLRANYSQYDNKIKSVPTIERGLLERSREQSVKSGLYKYLLQKREETALSLSATVPTSQVVDKPAYNTIPDSPKQPLLYLCGFILGFLVPAGTIYIKGFFNNKVQDASTIELTGAKMLGELSHNLDKSTIVFQKDNRSTISELFRYIRMNLGLMANNNDNKVMLVTSSMKGEGKTFFSVNLATTLGMLDKKVVVLEFDLRKPDLLNKVGLKQTVGLTDYLLDDAVFLEDIIRPTKVSEHISVIGCGKSPENPAEIMMSPKMDMLFDELKEKFDYIIIDTSPVGQVADAFSLAEYADVSIYLVRYNYTNKYQLAILKDICENNKLKNPMVVFNDAKREKNQKYSYGGYGYAMAN</sequence>
<dbReference type="InterPro" id="IPR025669">
    <property type="entry name" value="AAA_dom"/>
</dbReference>
<evidence type="ECO:0000256" key="15">
    <source>
        <dbReference type="ARBA" id="ARBA00051245"/>
    </source>
</evidence>
<keyword evidence="8 16" id="KW-0812">Transmembrane</keyword>
<keyword evidence="9" id="KW-0547">Nucleotide-binding</keyword>
<dbReference type="InterPro" id="IPR050445">
    <property type="entry name" value="Bact_polysacc_biosynth/exp"/>
</dbReference>
<comment type="catalytic activity">
    <reaction evidence="15">
        <text>L-tyrosyl-[protein] + ATP = O-phospho-L-tyrosyl-[protein] + ADP + H(+)</text>
        <dbReference type="Rhea" id="RHEA:10596"/>
        <dbReference type="Rhea" id="RHEA-COMP:10136"/>
        <dbReference type="Rhea" id="RHEA-COMP:20101"/>
        <dbReference type="ChEBI" id="CHEBI:15378"/>
        <dbReference type="ChEBI" id="CHEBI:30616"/>
        <dbReference type="ChEBI" id="CHEBI:46858"/>
        <dbReference type="ChEBI" id="CHEBI:61978"/>
        <dbReference type="ChEBI" id="CHEBI:456216"/>
        <dbReference type="EC" id="2.7.10.2"/>
    </reaction>
</comment>
<keyword evidence="5" id="KW-1003">Cell membrane</keyword>
<evidence type="ECO:0000256" key="12">
    <source>
        <dbReference type="ARBA" id="ARBA00022989"/>
    </source>
</evidence>
<comment type="similarity">
    <text evidence="3">Belongs to the etk/wzc family.</text>
</comment>
<dbReference type="EMBL" id="JSYN01000004">
    <property type="protein sequence ID" value="KIA95954.1"/>
    <property type="molecule type" value="Genomic_DNA"/>
</dbReference>
<reference evidence="20 21" key="1">
    <citation type="submission" date="2014-10" db="EMBL/GenBank/DDBJ databases">
        <title>Pedobacter Kyungheensis.</title>
        <authorList>
            <person name="Anderson B.M."/>
            <person name="Newman J.D."/>
        </authorList>
    </citation>
    <scope>NUCLEOTIDE SEQUENCE [LARGE SCALE GENOMIC DNA]</scope>
    <source>
        <strain evidence="20 21">KACC 16221</strain>
    </source>
</reference>
<dbReference type="GO" id="GO:0005524">
    <property type="term" value="F:ATP binding"/>
    <property type="evidence" value="ECO:0007669"/>
    <property type="project" value="UniProtKB-KW"/>
</dbReference>
<comment type="similarity">
    <text evidence="2">Belongs to the CpsD/CapB family.</text>
</comment>
<keyword evidence="11" id="KW-0067">ATP-binding</keyword>
<keyword evidence="12 16" id="KW-1133">Transmembrane helix</keyword>
<evidence type="ECO:0000256" key="1">
    <source>
        <dbReference type="ARBA" id="ARBA00004429"/>
    </source>
</evidence>
<dbReference type="Pfam" id="PF13614">
    <property type="entry name" value="AAA_31"/>
    <property type="match status" value="1"/>
</dbReference>
<dbReference type="RefSeq" id="WP_039472520.1">
    <property type="nucleotide sequence ID" value="NZ_JSYN01000004.1"/>
</dbReference>
<dbReference type="AlphaFoldDB" id="A0A0C1G783"/>
<keyword evidence="13 16" id="KW-0472">Membrane</keyword>
<evidence type="ECO:0000256" key="3">
    <source>
        <dbReference type="ARBA" id="ARBA00008883"/>
    </source>
</evidence>
<evidence type="ECO:0000256" key="5">
    <source>
        <dbReference type="ARBA" id="ARBA00022475"/>
    </source>
</evidence>
<dbReference type="Pfam" id="PF02706">
    <property type="entry name" value="Wzz"/>
    <property type="match status" value="1"/>
</dbReference>
<organism evidence="20 21">
    <name type="scientific">Pedobacter kyungheensis</name>
    <dbReference type="NCBI Taxonomy" id="1069985"/>
    <lineage>
        <taxon>Bacteria</taxon>
        <taxon>Pseudomonadati</taxon>
        <taxon>Bacteroidota</taxon>
        <taxon>Sphingobacteriia</taxon>
        <taxon>Sphingobacteriales</taxon>
        <taxon>Sphingobacteriaceae</taxon>
        <taxon>Pedobacter</taxon>
    </lineage>
</organism>
<evidence type="ECO:0000256" key="7">
    <source>
        <dbReference type="ARBA" id="ARBA00022679"/>
    </source>
</evidence>
<dbReference type="NCBIfam" id="TIGR01007">
    <property type="entry name" value="eps_fam"/>
    <property type="match status" value="1"/>
</dbReference>
<feature type="domain" description="Polysaccharide chain length determinant N-terminal" evidence="17">
    <location>
        <begin position="27"/>
        <end position="104"/>
    </location>
</feature>
<dbReference type="PANTHER" id="PTHR32309:SF13">
    <property type="entry name" value="FERRIC ENTEROBACTIN TRANSPORT PROTEIN FEPE"/>
    <property type="match status" value="1"/>
</dbReference>
<name>A0A0C1G783_9SPHI</name>
<dbReference type="CDD" id="cd05387">
    <property type="entry name" value="BY-kinase"/>
    <property type="match status" value="1"/>
</dbReference>
<keyword evidence="7" id="KW-0808">Transferase</keyword>
<accession>A0A0C1G783</accession>
<evidence type="ECO:0000259" key="19">
    <source>
        <dbReference type="Pfam" id="PF13807"/>
    </source>
</evidence>
<evidence type="ECO:0000256" key="10">
    <source>
        <dbReference type="ARBA" id="ARBA00022777"/>
    </source>
</evidence>
<evidence type="ECO:0000259" key="18">
    <source>
        <dbReference type="Pfam" id="PF13614"/>
    </source>
</evidence>